<keyword evidence="2" id="KW-1185">Reference proteome</keyword>
<gene>
    <name evidence="1" type="ORF">M404DRAFT_29914</name>
</gene>
<sequence length="119" mass="13320">MAVMDAEGDVAAAVRAIKQLSDTAAHQKGPKICIHTVKWPPQLLDTENMPMASVSMLHQCNRIFDKLLSLKEILNPSEEQQKCENFNSSELTDKAIASSVHQEMTVANRDMIDICRLRQ</sequence>
<reference evidence="1 2" key="1">
    <citation type="submission" date="2014-04" db="EMBL/GenBank/DDBJ databases">
        <authorList>
            <consortium name="DOE Joint Genome Institute"/>
            <person name="Kuo A."/>
            <person name="Kohler A."/>
            <person name="Costa M.D."/>
            <person name="Nagy L.G."/>
            <person name="Floudas D."/>
            <person name="Copeland A."/>
            <person name="Barry K.W."/>
            <person name="Cichocki N."/>
            <person name="Veneault-Fourrey C."/>
            <person name="LaButti K."/>
            <person name="Lindquist E.A."/>
            <person name="Lipzen A."/>
            <person name="Lundell T."/>
            <person name="Morin E."/>
            <person name="Murat C."/>
            <person name="Sun H."/>
            <person name="Tunlid A."/>
            <person name="Henrissat B."/>
            <person name="Grigoriev I.V."/>
            <person name="Hibbett D.S."/>
            <person name="Martin F."/>
            <person name="Nordberg H.P."/>
            <person name="Cantor M.N."/>
            <person name="Hua S.X."/>
        </authorList>
    </citation>
    <scope>NUCLEOTIDE SEQUENCE [LARGE SCALE GENOMIC DNA]</scope>
    <source>
        <strain evidence="1 2">Marx 270</strain>
    </source>
</reference>
<evidence type="ECO:0000313" key="1">
    <source>
        <dbReference type="EMBL" id="KIO00094.1"/>
    </source>
</evidence>
<dbReference type="OrthoDB" id="10495377at2759"/>
<reference evidence="2" key="2">
    <citation type="submission" date="2015-01" db="EMBL/GenBank/DDBJ databases">
        <title>Evolutionary Origins and Diversification of the Mycorrhizal Mutualists.</title>
        <authorList>
            <consortium name="DOE Joint Genome Institute"/>
            <consortium name="Mycorrhizal Genomics Consortium"/>
            <person name="Kohler A."/>
            <person name="Kuo A."/>
            <person name="Nagy L.G."/>
            <person name="Floudas D."/>
            <person name="Copeland A."/>
            <person name="Barry K.W."/>
            <person name="Cichocki N."/>
            <person name="Veneault-Fourrey C."/>
            <person name="LaButti K."/>
            <person name="Lindquist E.A."/>
            <person name="Lipzen A."/>
            <person name="Lundell T."/>
            <person name="Morin E."/>
            <person name="Murat C."/>
            <person name="Riley R."/>
            <person name="Ohm R."/>
            <person name="Sun H."/>
            <person name="Tunlid A."/>
            <person name="Henrissat B."/>
            <person name="Grigoriev I.V."/>
            <person name="Hibbett D.S."/>
            <person name="Martin F."/>
        </authorList>
    </citation>
    <scope>NUCLEOTIDE SEQUENCE [LARGE SCALE GENOMIC DNA]</scope>
    <source>
        <strain evidence="2">Marx 270</strain>
    </source>
</reference>
<accession>A0A0C3NY67</accession>
<proteinExistence type="predicted"/>
<name>A0A0C3NY67_PISTI</name>
<dbReference type="Proteomes" id="UP000054217">
    <property type="component" value="Unassembled WGS sequence"/>
</dbReference>
<organism evidence="1 2">
    <name type="scientific">Pisolithus tinctorius Marx 270</name>
    <dbReference type="NCBI Taxonomy" id="870435"/>
    <lineage>
        <taxon>Eukaryota</taxon>
        <taxon>Fungi</taxon>
        <taxon>Dikarya</taxon>
        <taxon>Basidiomycota</taxon>
        <taxon>Agaricomycotina</taxon>
        <taxon>Agaricomycetes</taxon>
        <taxon>Agaricomycetidae</taxon>
        <taxon>Boletales</taxon>
        <taxon>Sclerodermatineae</taxon>
        <taxon>Pisolithaceae</taxon>
        <taxon>Pisolithus</taxon>
    </lineage>
</organism>
<dbReference type="InParanoid" id="A0A0C3NY67"/>
<dbReference type="EMBL" id="KN831999">
    <property type="protein sequence ID" value="KIO00094.1"/>
    <property type="molecule type" value="Genomic_DNA"/>
</dbReference>
<evidence type="ECO:0000313" key="2">
    <source>
        <dbReference type="Proteomes" id="UP000054217"/>
    </source>
</evidence>
<protein>
    <submittedName>
        <fullName evidence="1">Uncharacterized protein</fullName>
    </submittedName>
</protein>
<dbReference type="HOGENOM" id="CLU_2062442_0_0_1"/>
<dbReference type="AlphaFoldDB" id="A0A0C3NY67"/>